<reference evidence="2 3" key="1">
    <citation type="submission" date="2016-04" db="EMBL/GenBank/DDBJ databases">
        <title>A degradative enzymes factory behind the ericoid mycorrhizal symbiosis.</title>
        <authorList>
            <consortium name="DOE Joint Genome Institute"/>
            <person name="Martino E."/>
            <person name="Morin E."/>
            <person name="Grelet G."/>
            <person name="Kuo A."/>
            <person name="Kohler A."/>
            <person name="Daghino S."/>
            <person name="Barry K."/>
            <person name="Choi C."/>
            <person name="Cichocki N."/>
            <person name="Clum A."/>
            <person name="Copeland A."/>
            <person name="Hainaut M."/>
            <person name="Haridas S."/>
            <person name="Labutti K."/>
            <person name="Lindquist E."/>
            <person name="Lipzen A."/>
            <person name="Khouja H.-R."/>
            <person name="Murat C."/>
            <person name="Ohm R."/>
            <person name="Olson A."/>
            <person name="Spatafora J."/>
            <person name="Veneault-Fourrey C."/>
            <person name="Henrissat B."/>
            <person name="Grigoriev I."/>
            <person name="Martin F."/>
            <person name="Perotto S."/>
        </authorList>
    </citation>
    <scope>NUCLEOTIDE SEQUENCE [LARGE SCALE GENOMIC DNA]</scope>
    <source>
        <strain evidence="2 3">F</strain>
    </source>
</reference>
<name>A0A2J6RJI3_HYAVF</name>
<organism evidence="2 3">
    <name type="scientific">Hyaloscypha variabilis (strain UAMH 11265 / GT02V1 / F)</name>
    <name type="common">Meliniomyces variabilis</name>
    <dbReference type="NCBI Taxonomy" id="1149755"/>
    <lineage>
        <taxon>Eukaryota</taxon>
        <taxon>Fungi</taxon>
        <taxon>Dikarya</taxon>
        <taxon>Ascomycota</taxon>
        <taxon>Pezizomycotina</taxon>
        <taxon>Leotiomycetes</taxon>
        <taxon>Helotiales</taxon>
        <taxon>Hyaloscyphaceae</taxon>
        <taxon>Hyaloscypha</taxon>
        <taxon>Hyaloscypha variabilis</taxon>
    </lineage>
</organism>
<dbReference type="AlphaFoldDB" id="A0A2J6RJI3"/>
<evidence type="ECO:0000256" key="1">
    <source>
        <dbReference type="SAM" id="MobiDB-lite"/>
    </source>
</evidence>
<proteinExistence type="predicted"/>
<keyword evidence="3" id="KW-1185">Reference proteome</keyword>
<feature type="compositionally biased region" description="Acidic residues" evidence="1">
    <location>
        <begin position="249"/>
        <end position="261"/>
    </location>
</feature>
<dbReference type="OrthoDB" id="5410365at2759"/>
<protein>
    <submittedName>
        <fullName evidence="2">Uncharacterized protein</fullName>
    </submittedName>
</protein>
<dbReference type="EMBL" id="KZ613947">
    <property type="protein sequence ID" value="PMD38651.1"/>
    <property type="molecule type" value="Genomic_DNA"/>
</dbReference>
<evidence type="ECO:0000313" key="3">
    <source>
        <dbReference type="Proteomes" id="UP000235786"/>
    </source>
</evidence>
<sequence length="292" mass="32799">MPGHYFVLDEPSPEKIAAKLLGRVVLAITSPLGAFAPREAVRNPLDIIPNLLPKPLLTTDRKDFIQNKISNSAGSGLTDFFGFNTAKTDDDKLTLESRLVKRYSLEQTKDVFTSLMSDEVYSEEVRRLLRENDVRKAYFVTGFITTEGSLWKRERKGGHDSGVNGELPLTSIATGPISRLDLGVKMSSSDNHVREQKFESKEPLVFAVAYDVVKMKRTFNKTVPGYFKDEVVLGPARYANRKYLTLGPDDEEIIEEEDPDEDSHQEGDVELEGALKLDGIDSEWFGMSFEIE</sequence>
<accession>A0A2J6RJI3</accession>
<feature type="region of interest" description="Disordered" evidence="1">
    <location>
        <begin position="249"/>
        <end position="268"/>
    </location>
</feature>
<gene>
    <name evidence="2" type="ORF">L207DRAFT_567047</name>
</gene>
<dbReference type="Proteomes" id="UP000235786">
    <property type="component" value="Unassembled WGS sequence"/>
</dbReference>
<evidence type="ECO:0000313" key="2">
    <source>
        <dbReference type="EMBL" id="PMD38651.1"/>
    </source>
</evidence>